<keyword evidence="3" id="KW-1185">Reference proteome</keyword>
<evidence type="ECO:0000256" key="1">
    <source>
        <dbReference type="SAM" id="Phobius"/>
    </source>
</evidence>
<feature type="transmembrane region" description="Helical" evidence="1">
    <location>
        <begin position="130"/>
        <end position="150"/>
    </location>
</feature>
<evidence type="ECO:0000313" key="2">
    <source>
        <dbReference type="EMBL" id="CAL2106259.1"/>
    </source>
</evidence>
<dbReference type="EMBL" id="CAXJRC010000011">
    <property type="protein sequence ID" value="CAL2106259.1"/>
    <property type="molecule type" value="Genomic_DNA"/>
</dbReference>
<sequence>MKSIPMFLCISVFSIFLGSQITEGCLLVPYWKILSKTEFYNYYTAFGPIIGQFYSVLTIIAVLIPLSMSIYCFFNKSQALKYAVISTFFSVLVITLFYVYFKETNQQFYKAVFNADQLKSVLNTWANWHWIRVTFEFLSLTFLMLTFNSLHGAERLKKCN</sequence>
<keyword evidence="1" id="KW-0812">Transmembrane</keyword>
<feature type="transmembrane region" description="Helical" evidence="1">
    <location>
        <begin position="79"/>
        <end position="101"/>
    </location>
</feature>
<dbReference type="RefSeq" id="WP_348738022.1">
    <property type="nucleotide sequence ID" value="NZ_CAXJRC010000011.1"/>
</dbReference>
<evidence type="ECO:0000313" key="3">
    <source>
        <dbReference type="Proteomes" id="UP001497602"/>
    </source>
</evidence>
<keyword evidence="1" id="KW-1133">Transmembrane helix</keyword>
<comment type="caution">
    <text evidence="2">The sequence shown here is derived from an EMBL/GenBank/DDBJ whole genome shotgun (WGS) entry which is preliminary data.</text>
</comment>
<protein>
    <recommendedName>
        <fullName evidence="4">DUF1772 domain-containing protein</fullName>
    </recommendedName>
</protein>
<organism evidence="2 3">
    <name type="scientific">Tenacibaculum vairaonense</name>
    <dbReference type="NCBI Taxonomy" id="3137860"/>
    <lineage>
        <taxon>Bacteria</taxon>
        <taxon>Pseudomonadati</taxon>
        <taxon>Bacteroidota</taxon>
        <taxon>Flavobacteriia</taxon>
        <taxon>Flavobacteriales</taxon>
        <taxon>Flavobacteriaceae</taxon>
        <taxon>Tenacibaculum</taxon>
    </lineage>
</organism>
<gene>
    <name evidence="2" type="ORF">T190115A13A_10415</name>
</gene>
<dbReference type="Proteomes" id="UP001497602">
    <property type="component" value="Unassembled WGS sequence"/>
</dbReference>
<feature type="transmembrane region" description="Helical" evidence="1">
    <location>
        <begin position="40"/>
        <end position="67"/>
    </location>
</feature>
<evidence type="ECO:0008006" key="4">
    <source>
        <dbReference type="Google" id="ProtNLM"/>
    </source>
</evidence>
<reference evidence="2 3" key="1">
    <citation type="submission" date="2024-05" db="EMBL/GenBank/DDBJ databases">
        <authorList>
            <person name="Duchaud E."/>
        </authorList>
    </citation>
    <scope>NUCLEOTIDE SEQUENCE [LARGE SCALE GENOMIC DNA]</scope>
    <source>
        <strain evidence="2">Ena-SAMPLE-TAB-13-05-2024-13:56:06:370-140305</strain>
    </source>
</reference>
<proteinExistence type="predicted"/>
<keyword evidence="1" id="KW-0472">Membrane</keyword>
<name>A0ABP1FD44_9FLAO</name>
<accession>A0ABP1FD44</accession>